<evidence type="ECO:0000256" key="7">
    <source>
        <dbReference type="ARBA" id="ARBA00023136"/>
    </source>
</evidence>
<keyword evidence="7 8" id="KW-0472">Membrane</keyword>
<dbReference type="Pfam" id="PF02535">
    <property type="entry name" value="Zip"/>
    <property type="match status" value="1"/>
</dbReference>
<dbReference type="AlphaFoldDB" id="A0AAQ3UQ98"/>
<organism evidence="10 11">
    <name type="scientific">Paspalum notatum var. saurae</name>
    <dbReference type="NCBI Taxonomy" id="547442"/>
    <lineage>
        <taxon>Eukaryota</taxon>
        <taxon>Viridiplantae</taxon>
        <taxon>Streptophyta</taxon>
        <taxon>Embryophyta</taxon>
        <taxon>Tracheophyta</taxon>
        <taxon>Spermatophyta</taxon>
        <taxon>Magnoliopsida</taxon>
        <taxon>Liliopsida</taxon>
        <taxon>Poales</taxon>
        <taxon>Poaceae</taxon>
        <taxon>PACMAD clade</taxon>
        <taxon>Panicoideae</taxon>
        <taxon>Andropogonodae</taxon>
        <taxon>Paspaleae</taxon>
        <taxon>Paspalinae</taxon>
        <taxon>Paspalum</taxon>
    </lineage>
</organism>
<feature type="transmembrane region" description="Helical" evidence="8">
    <location>
        <begin position="410"/>
        <end position="430"/>
    </location>
</feature>
<dbReference type="EMBL" id="CP144754">
    <property type="protein sequence ID" value="WVZ96693.1"/>
    <property type="molecule type" value="Genomic_DNA"/>
</dbReference>
<evidence type="ECO:0008006" key="12">
    <source>
        <dbReference type="Google" id="ProtNLM"/>
    </source>
</evidence>
<name>A0AAQ3UQ98_PASNO</name>
<keyword evidence="3 8" id="KW-0813">Transport</keyword>
<sequence>MHVTHGSQWWAGGPVPGPAQPRPHGRSPEGFNAGPHRHIPAPGPRRIEAPQTSTPSPSPRLLRSSFPFPVQLLGVGVGAGRRPPAPRQPPGLPPPVAVMSGTGCFAAGDPGFAARACRDGAAAARLKEGSLLAILVASAVGICLPVALTRAFRGGPGYARGLLLVKCYAAGVILSTSLVHVLPDAQAALADCAVATRRPWRDFPFAGLFTLIGALLALLVDVSASSHLEAHGHGDGHGHGDAPASYEPIPKKAPGFELAGEMSPKKRAAFVDHDDEQEDPAPRPRAADVDRDDVALFGAKKGAARALVRSDEVPAVGAGCHGAGRHQVVEVGEGEGEEEEARRKQRMVSKVLEIGIVFHSVIIGVTMGMSQDVCSIRPLVVALSFHQVFEGMGLGGCIAQAGFGMATVGYMCLMFSVTTPLGILLGMLVFHMTGYDDSNPNALIMEGILGSLSAGVLIYMALVDLISLDFFHNKMMSASLKLKKACYIALVLGSASMSVLALWA</sequence>
<keyword evidence="4 8" id="KW-0812">Transmembrane</keyword>
<dbReference type="GO" id="GO:0005886">
    <property type="term" value="C:plasma membrane"/>
    <property type="evidence" value="ECO:0007669"/>
    <property type="project" value="UniProtKB-SubCell"/>
</dbReference>
<evidence type="ECO:0000313" key="10">
    <source>
        <dbReference type="EMBL" id="WVZ96693.1"/>
    </source>
</evidence>
<evidence type="ECO:0000256" key="5">
    <source>
        <dbReference type="ARBA" id="ARBA00022989"/>
    </source>
</evidence>
<dbReference type="Proteomes" id="UP001341281">
    <property type="component" value="Chromosome 10"/>
</dbReference>
<feature type="region of interest" description="Disordered" evidence="9">
    <location>
        <begin position="1"/>
        <end position="61"/>
    </location>
</feature>
<feature type="transmembrane region" description="Helical" evidence="8">
    <location>
        <begin position="161"/>
        <end position="183"/>
    </location>
</feature>
<evidence type="ECO:0000256" key="9">
    <source>
        <dbReference type="SAM" id="MobiDB-lite"/>
    </source>
</evidence>
<comment type="similarity">
    <text evidence="2 8">Belongs to the ZIP transporter (TC 2.A.5) family.</text>
</comment>
<comment type="subcellular location">
    <subcellularLocation>
        <location evidence="1">Cell membrane</location>
        <topology evidence="1">Multi-pass membrane protein</topology>
    </subcellularLocation>
    <subcellularLocation>
        <location evidence="8">Membrane</location>
        <topology evidence="8">Multi-pass membrane protein</topology>
    </subcellularLocation>
</comment>
<evidence type="ECO:0000256" key="4">
    <source>
        <dbReference type="ARBA" id="ARBA00022692"/>
    </source>
</evidence>
<feature type="transmembrane region" description="Helical" evidence="8">
    <location>
        <begin position="203"/>
        <end position="220"/>
    </location>
</feature>
<feature type="transmembrane region" description="Helical" evidence="8">
    <location>
        <begin position="442"/>
        <end position="465"/>
    </location>
</feature>
<feature type="compositionally biased region" description="Low complexity" evidence="9">
    <location>
        <begin position="52"/>
        <end position="61"/>
    </location>
</feature>
<proteinExistence type="inferred from homology"/>
<evidence type="ECO:0000256" key="2">
    <source>
        <dbReference type="ARBA" id="ARBA00006939"/>
    </source>
</evidence>
<keyword evidence="11" id="KW-1185">Reference proteome</keyword>
<feature type="compositionally biased region" description="Basic and acidic residues" evidence="9">
    <location>
        <begin position="230"/>
        <end position="240"/>
    </location>
</feature>
<dbReference type="GO" id="GO:0005385">
    <property type="term" value="F:zinc ion transmembrane transporter activity"/>
    <property type="evidence" value="ECO:0007669"/>
    <property type="project" value="InterPro"/>
</dbReference>
<evidence type="ECO:0000313" key="11">
    <source>
        <dbReference type="Proteomes" id="UP001341281"/>
    </source>
</evidence>
<feature type="transmembrane region" description="Helical" evidence="8">
    <location>
        <begin position="131"/>
        <end position="149"/>
    </location>
</feature>
<feature type="transmembrane region" description="Helical" evidence="8">
    <location>
        <begin position="351"/>
        <end position="370"/>
    </location>
</feature>
<evidence type="ECO:0000256" key="3">
    <source>
        <dbReference type="ARBA" id="ARBA00022448"/>
    </source>
</evidence>
<dbReference type="PANTHER" id="PTHR11040:SF26">
    <property type="entry name" value="ZINC TRANSPORTER 6, CHLOROPLASTIC"/>
    <property type="match status" value="1"/>
</dbReference>
<dbReference type="InterPro" id="IPR004698">
    <property type="entry name" value="Zn/Fe_permease_fun/pln"/>
</dbReference>
<reference evidence="10 11" key="1">
    <citation type="submission" date="2024-02" db="EMBL/GenBank/DDBJ databases">
        <title>High-quality chromosome-scale genome assembly of Pensacola bahiagrass (Paspalum notatum Flugge var. saurae).</title>
        <authorList>
            <person name="Vega J.M."/>
            <person name="Podio M."/>
            <person name="Orjuela J."/>
            <person name="Siena L.A."/>
            <person name="Pessino S.C."/>
            <person name="Combes M.C."/>
            <person name="Mariac C."/>
            <person name="Albertini E."/>
            <person name="Pupilli F."/>
            <person name="Ortiz J.P.A."/>
            <person name="Leblanc O."/>
        </authorList>
    </citation>
    <scope>NUCLEOTIDE SEQUENCE [LARGE SCALE GENOMIC DNA]</scope>
    <source>
        <strain evidence="10">R1</strain>
        <tissue evidence="10">Leaf</tissue>
    </source>
</reference>
<gene>
    <name evidence="10" type="ORF">U9M48_042297</name>
</gene>
<feature type="transmembrane region" description="Helical" evidence="8">
    <location>
        <begin position="485"/>
        <end position="503"/>
    </location>
</feature>
<keyword evidence="6 8" id="KW-0406">Ion transport</keyword>
<evidence type="ECO:0000256" key="1">
    <source>
        <dbReference type="ARBA" id="ARBA00004651"/>
    </source>
</evidence>
<accession>A0AAQ3UQ98</accession>
<evidence type="ECO:0000256" key="8">
    <source>
        <dbReference type="RuleBase" id="RU362088"/>
    </source>
</evidence>
<keyword evidence="5 8" id="KW-1133">Transmembrane helix</keyword>
<dbReference type="NCBIfam" id="TIGR00820">
    <property type="entry name" value="zip"/>
    <property type="match status" value="1"/>
</dbReference>
<evidence type="ECO:0000256" key="6">
    <source>
        <dbReference type="ARBA" id="ARBA00023065"/>
    </source>
</evidence>
<comment type="caution">
    <text evidence="8">Lacks conserved residue(s) required for the propagation of feature annotation.</text>
</comment>
<dbReference type="PANTHER" id="PTHR11040">
    <property type="entry name" value="ZINC/IRON TRANSPORTER"/>
    <property type="match status" value="1"/>
</dbReference>
<dbReference type="InterPro" id="IPR003689">
    <property type="entry name" value="ZIP"/>
</dbReference>
<feature type="region of interest" description="Disordered" evidence="9">
    <location>
        <begin position="230"/>
        <end position="257"/>
    </location>
</feature>
<protein>
    <recommendedName>
        <fullName evidence="12">Zinc transporter 6, chloroplastic</fullName>
    </recommendedName>
</protein>